<dbReference type="InterPro" id="IPR003593">
    <property type="entry name" value="AAA+_ATPase"/>
</dbReference>
<evidence type="ECO:0000259" key="5">
    <source>
        <dbReference type="SMART" id="SM00382"/>
    </source>
</evidence>
<dbReference type="PRINTS" id="PR00819">
    <property type="entry name" value="CBXCFQXSUPER"/>
</dbReference>
<accession>A0ABV2VHD0</accession>
<keyword evidence="3" id="KW-0067">ATP-binding</keyword>
<evidence type="ECO:0000256" key="2">
    <source>
        <dbReference type="ARBA" id="ARBA00022741"/>
    </source>
</evidence>
<feature type="domain" description="AAA+ ATPase" evidence="5">
    <location>
        <begin position="652"/>
        <end position="791"/>
    </location>
</feature>
<keyword evidence="2" id="KW-0547">Nucleotide-binding</keyword>
<feature type="region of interest" description="Disordered" evidence="4">
    <location>
        <begin position="578"/>
        <end position="603"/>
    </location>
</feature>
<dbReference type="InterPro" id="IPR041627">
    <property type="entry name" value="AAA_lid_6"/>
</dbReference>
<dbReference type="Pfam" id="PF00004">
    <property type="entry name" value="AAA"/>
    <property type="match status" value="1"/>
</dbReference>
<proteinExistence type="inferred from homology"/>
<comment type="caution">
    <text evidence="6">The sequence shown here is derived from an EMBL/GenBank/DDBJ whole genome shotgun (WGS) entry which is preliminary data.</text>
</comment>
<dbReference type="SMART" id="SM00710">
    <property type="entry name" value="PbH1"/>
    <property type="match status" value="14"/>
</dbReference>
<comment type="similarity">
    <text evidence="1">Belongs to the CbxX/CfxQ family.</text>
</comment>
<dbReference type="Gene3D" id="3.40.50.300">
    <property type="entry name" value="P-loop containing nucleotide triphosphate hydrolases"/>
    <property type="match status" value="1"/>
</dbReference>
<gene>
    <name evidence="6" type="ORF">ABZ071_09765</name>
</gene>
<dbReference type="Pfam" id="PF17866">
    <property type="entry name" value="AAA_lid_6"/>
    <property type="match status" value="1"/>
</dbReference>
<dbReference type="Pfam" id="PF13229">
    <property type="entry name" value="Beta_helix"/>
    <property type="match status" value="2"/>
</dbReference>
<keyword evidence="7" id="KW-1185">Reference proteome</keyword>
<reference evidence="6 7" key="1">
    <citation type="submission" date="2024-06" db="EMBL/GenBank/DDBJ databases">
        <title>The Natural Products Discovery Center: Release of the First 8490 Sequenced Strains for Exploring Actinobacteria Biosynthetic Diversity.</title>
        <authorList>
            <person name="Kalkreuter E."/>
            <person name="Kautsar S.A."/>
            <person name="Yang D."/>
            <person name="Bader C.D."/>
            <person name="Teijaro C.N."/>
            <person name="Fluegel L."/>
            <person name="Davis C.M."/>
            <person name="Simpson J.R."/>
            <person name="Lauterbach L."/>
            <person name="Steele A.D."/>
            <person name="Gui C."/>
            <person name="Meng S."/>
            <person name="Li G."/>
            <person name="Viehrig K."/>
            <person name="Ye F."/>
            <person name="Su P."/>
            <person name="Kiefer A.F."/>
            <person name="Nichols A."/>
            <person name="Cepeda A.J."/>
            <person name="Yan W."/>
            <person name="Fan B."/>
            <person name="Jiang Y."/>
            <person name="Adhikari A."/>
            <person name="Zheng C.-J."/>
            <person name="Schuster L."/>
            <person name="Cowan T.M."/>
            <person name="Smanski M.J."/>
            <person name="Chevrette M.G."/>
            <person name="De Carvalho L.P.S."/>
            <person name="Shen B."/>
        </authorList>
    </citation>
    <scope>NUCLEOTIDE SEQUENCE [LARGE SCALE GENOMIC DNA]</scope>
    <source>
        <strain evidence="6 7">NPDC006286</strain>
    </source>
</reference>
<name>A0ABV2VHD0_9ACTN</name>
<dbReference type="InterPro" id="IPR011050">
    <property type="entry name" value="Pectin_lyase_fold/virulence"/>
</dbReference>
<dbReference type="InterPro" id="IPR050773">
    <property type="entry name" value="CbxX/CfxQ_RuBisCO_ESX"/>
</dbReference>
<dbReference type="CDD" id="cd00009">
    <property type="entry name" value="AAA"/>
    <property type="match status" value="1"/>
</dbReference>
<dbReference type="PANTHER" id="PTHR43392">
    <property type="entry name" value="AAA-TYPE ATPASE FAMILY PROTEIN / ANKYRIN REPEAT FAMILY PROTEIN"/>
    <property type="match status" value="1"/>
</dbReference>
<feature type="compositionally biased region" description="Low complexity" evidence="4">
    <location>
        <begin position="245"/>
        <end position="263"/>
    </location>
</feature>
<dbReference type="Proteomes" id="UP001550348">
    <property type="component" value="Unassembled WGS sequence"/>
</dbReference>
<dbReference type="InterPro" id="IPR003959">
    <property type="entry name" value="ATPase_AAA_core"/>
</dbReference>
<dbReference type="RefSeq" id="WP_355664179.1">
    <property type="nucleotide sequence ID" value="NZ_JBEXRX010000019.1"/>
</dbReference>
<evidence type="ECO:0000313" key="7">
    <source>
        <dbReference type="Proteomes" id="UP001550348"/>
    </source>
</evidence>
<organism evidence="6 7">
    <name type="scientific">Micromonospora fulviviridis</name>
    <dbReference type="NCBI Taxonomy" id="47860"/>
    <lineage>
        <taxon>Bacteria</taxon>
        <taxon>Bacillati</taxon>
        <taxon>Actinomycetota</taxon>
        <taxon>Actinomycetes</taxon>
        <taxon>Micromonosporales</taxon>
        <taxon>Micromonosporaceae</taxon>
        <taxon>Micromonospora</taxon>
    </lineage>
</organism>
<dbReference type="SUPFAM" id="SSF52540">
    <property type="entry name" value="P-loop containing nucleoside triphosphate hydrolases"/>
    <property type="match status" value="1"/>
</dbReference>
<dbReference type="InterPro" id="IPR012334">
    <property type="entry name" value="Pectin_lyas_fold"/>
</dbReference>
<dbReference type="Gene3D" id="1.10.8.60">
    <property type="match status" value="1"/>
</dbReference>
<protein>
    <submittedName>
        <fullName evidence="6">Right-handed parallel beta-helix repeat-containing protein</fullName>
    </submittedName>
</protein>
<dbReference type="InterPro" id="IPR039448">
    <property type="entry name" value="Beta_helix"/>
</dbReference>
<dbReference type="PANTHER" id="PTHR43392:SF2">
    <property type="entry name" value="AAA-TYPE ATPASE FAMILY PROTEIN _ ANKYRIN REPEAT FAMILY PROTEIN"/>
    <property type="match status" value="1"/>
</dbReference>
<evidence type="ECO:0000256" key="3">
    <source>
        <dbReference type="ARBA" id="ARBA00022840"/>
    </source>
</evidence>
<dbReference type="SMART" id="SM00382">
    <property type="entry name" value="AAA"/>
    <property type="match status" value="1"/>
</dbReference>
<dbReference type="InterPro" id="IPR000641">
    <property type="entry name" value="CbxX/CfxQ"/>
</dbReference>
<evidence type="ECO:0000256" key="1">
    <source>
        <dbReference type="ARBA" id="ARBA00010378"/>
    </source>
</evidence>
<dbReference type="InterPro" id="IPR027417">
    <property type="entry name" value="P-loop_NTPase"/>
</dbReference>
<dbReference type="Gene3D" id="2.160.20.10">
    <property type="entry name" value="Single-stranded right-handed beta-helix, Pectin lyase-like"/>
    <property type="match status" value="3"/>
</dbReference>
<dbReference type="SUPFAM" id="SSF51126">
    <property type="entry name" value="Pectin lyase-like"/>
    <property type="match status" value="2"/>
</dbReference>
<feature type="region of interest" description="Disordered" evidence="4">
    <location>
        <begin position="234"/>
        <end position="263"/>
    </location>
</feature>
<evidence type="ECO:0000256" key="4">
    <source>
        <dbReference type="SAM" id="MobiDB-lite"/>
    </source>
</evidence>
<evidence type="ECO:0000313" key="6">
    <source>
        <dbReference type="EMBL" id="MEU0152195.1"/>
    </source>
</evidence>
<dbReference type="InterPro" id="IPR006626">
    <property type="entry name" value="PbH1"/>
</dbReference>
<sequence>MTPATTSHDRRPMKVGAPLRVAARGWGSHRSIGSAIRAAAEGSVISLAPGVYNESVIIDRDVSLVAERGVVEIVATHGPALVSRTPSAVVRGIRVRGTEPAAVAVLASSGHVVFEDCEISVGRVEISGRAEAKLVGCRIHRCAEAGLHVTGDATASLIKCTIEAIEGDGIVLSQSSRTHVTSTMITQTTRTGVSLIGSATATLKDCDVSHTGEAGVYTQDDVRLLVQASRLSDTDGDTLSVAGSATPDADVAAGPDPASPDAEPPIGVAMIDCNLIRAGRAGVRAVGVCKVTMTGCEITGSARTGVVLSGSAVLDATDSAVVGPGANAVFVDGDAHASLTRITARGAAFSSVHLGGNSESDLVECQVTGTPEHGIRVAGQAVLRLTGGRIEKVQMSGIHVEARADATIREATIAGAAIGIRIETRHRPLIEDCTVESAQSGLEVGPGAGPTVRSSRFATCGGVGVFFDKGSAATLEDCAIEDTGGSGLVIWTGARPVVRDTTVRRCRKNGMYIAPGAGGIVEDCTFSATDLPALYIGAEGDPVLRRCMVHDVDEDLHLADGAQPTFDACTVDNVRTATMPVTGGDPQRTRGAGARAGAGGQLDKPQTALPELLQQLDQLVGLARAKQEVGTLVRLMQMVKRREEAGLPPPPLSRHLVFAGNPGTGKTTVARLYGQILAALGMLSTGHLVEVDRATLVGEYVGHTAPKTQIAFRRALGGVLFIDEAYALVPDGNAADFGQEAISTLVKLMEDHRDEVVVIVAGYPDQMERFVAANPGLSSRFSRTLYFDDYTPEELVRIVSHQAVAHQYQVPEATRVALAQFFAETERTGSFGNGRFARKVFQEMTERHAYRIAEVTAPTHEQLSTLDVEDLPGQVKPDRA</sequence>
<dbReference type="EMBL" id="JBEXRX010000019">
    <property type="protein sequence ID" value="MEU0152195.1"/>
    <property type="molecule type" value="Genomic_DNA"/>
</dbReference>